<keyword evidence="1" id="KW-0732">Signal</keyword>
<evidence type="ECO:0000256" key="1">
    <source>
        <dbReference type="SAM" id="SignalP"/>
    </source>
</evidence>
<evidence type="ECO:0000313" key="3">
    <source>
        <dbReference type="Proteomes" id="UP001327027"/>
    </source>
</evidence>
<dbReference type="PANTHER" id="PTHR12993:SF11">
    <property type="entry name" value="N-ACETYLGLUCOSAMINYL-PHOSPHATIDYLINOSITOL DE-N-ACETYLASE"/>
    <property type="match status" value="1"/>
</dbReference>
<gene>
    <name evidence="2" type="ORF">U6A24_03630</name>
</gene>
<dbReference type="EMBL" id="JAYKLX010000002">
    <property type="protein sequence ID" value="MEB3344535.1"/>
    <property type="molecule type" value="Genomic_DNA"/>
</dbReference>
<dbReference type="InterPro" id="IPR003737">
    <property type="entry name" value="GlcNAc_PI_deacetylase-related"/>
</dbReference>
<organism evidence="2 3">
    <name type="scientific">Aquimarina gracilis</name>
    <dbReference type="NCBI Taxonomy" id="874422"/>
    <lineage>
        <taxon>Bacteria</taxon>
        <taxon>Pseudomonadati</taxon>
        <taxon>Bacteroidota</taxon>
        <taxon>Flavobacteriia</taxon>
        <taxon>Flavobacteriales</taxon>
        <taxon>Flavobacteriaceae</taxon>
        <taxon>Aquimarina</taxon>
    </lineage>
</organism>
<accession>A0ABU5ZR46</accession>
<keyword evidence="3" id="KW-1185">Reference proteome</keyword>
<dbReference type="GO" id="GO:0016787">
    <property type="term" value="F:hydrolase activity"/>
    <property type="evidence" value="ECO:0007669"/>
    <property type="project" value="UniProtKB-KW"/>
</dbReference>
<dbReference type="SUPFAM" id="SSF102588">
    <property type="entry name" value="LmbE-like"/>
    <property type="match status" value="1"/>
</dbReference>
<dbReference type="Gene3D" id="3.40.50.10320">
    <property type="entry name" value="LmbE-like"/>
    <property type="match status" value="1"/>
</dbReference>
<dbReference type="EC" id="3.5.1.-" evidence="2"/>
<comment type="caution">
    <text evidence="2">The sequence shown here is derived from an EMBL/GenBank/DDBJ whole genome shotgun (WGS) entry which is preliminary data.</text>
</comment>
<dbReference type="PROSITE" id="PS51257">
    <property type="entry name" value="PROKAR_LIPOPROTEIN"/>
    <property type="match status" value="1"/>
</dbReference>
<dbReference type="RefSeq" id="WP_324178577.1">
    <property type="nucleotide sequence ID" value="NZ_BAABAW010000003.1"/>
</dbReference>
<protein>
    <submittedName>
        <fullName evidence="2">PIG-L family deacetylase</fullName>
        <ecNumber evidence="2">3.5.1.-</ecNumber>
    </submittedName>
</protein>
<dbReference type="InterPro" id="IPR024078">
    <property type="entry name" value="LmbE-like_dom_sf"/>
</dbReference>
<reference evidence="2 3" key="1">
    <citation type="journal article" date="2013" name="Int. J. Syst. Evol. Microbiol.">
        <title>Aquimarina gracilis sp. nov., isolated from the gut microflora of a mussel, Mytilus coruscus, and emended description of Aquimarina spongiae.</title>
        <authorList>
            <person name="Park S.C."/>
            <person name="Choe H.N."/>
            <person name="Baik K.S."/>
            <person name="Seong C.N."/>
        </authorList>
    </citation>
    <scope>NUCLEOTIDE SEQUENCE [LARGE SCALE GENOMIC DNA]</scope>
    <source>
        <strain evidence="2 3">PSC32</strain>
    </source>
</reference>
<keyword evidence="2" id="KW-0378">Hydrolase</keyword>
<dbReference type="Proteomes" id="UP001327027">
    <property type="component" value="Unassembled WGS sequence"/>
</dbReference>
<feature type="signal peptide" evidence="1">
    <location>
        <begin position="1"/>
        <end position="19"/>
    </location>
</feature>
<feature type="chain" id="PRO_5047102226" evidence="1">
    <location>
        <begin position="20"/>
        <end position="281"/>
    </location>
</feature>
<proteinExistence type="predicted"/>
<evidence type="ECO:0000313" key="2">
    <source>
        <dbReference type="EMBL" id="MEB3344535.1"/>
    </source>
</evidence>
<dbReference type="PANTHER" id="PTHR12993">
    <property type="entry name" value="N-ACETYLGLUCOSAMINYL-PHOSPHATIDYLINOSITOL DE-N-ACETYLASE-RELATED"/>
    <property type="match status" value="1"/>
</dbReference>
<dbReference type="Pfam" id="PF02585">
    <property type="entry name" value="PIG-L"/>
    <property type="match status" value="1"/>
</dbReference>
<sequence length="281" mass="32387">MRQLIIVLFCLVLSSCVNDKINYQELASCQDHTIPDLKNEVQSVSRVLVVVPHADDEIAASGLILYFREKGATAHLLTLCNHEEPRQSELKCAAETLGFEKYENAGFINNEWEDIIENKIVFWNDNKTHIKTVIQEKIKAYKPDAIITYDSQMGATGHPEHLISAQIVEGIFKENNDEITFGLKYLFQITLPQKLEKILVAETKMYKMTKYITQASGLPRPNVALDIKKYWPIKNKAGFCHQSQIHILKKVYMVYDKENMVSHINTFAKEYYKMLKLKKNT</sequence>
<name>A0ABU5ZR46_9FLAO</name>